<protein>
    <recommendedName>
        <fullName evidence="3">Delta-60 repeat domain-containing protein</fullName>
    </recommendedName>
</protein>
<name>A0A2S6FF33_9PSED</name>
<evidence type="ECO:0000313" key="1">
    <source>
        <dbReference type="EMBL" id="PPK36053.1"/>
    </source>
</evidence>
<dbReference type="Proteomes" id="UP000238541">
    <property type="component" value="Unassembled WGS sequence"/>
</dbReference>
<dbReference type="Gene3D" id="2.80.10.50">
    <property type="match status" value="3"/>
</dbReference>
<dbReference type="InterPro" id="IPR013431">
    <property type="entry name" value="Delta_60_rpt"/>
</dbReference>
<reference evidence="2" key="1">
    <citation type="submission" date="2017-06" db="EMBL/GenBank/DDBJ databases">
        <authorList>
            <person name="Furmanczyk E.M."/>
        </authorList>
    </citation>
    <scope>NUCLEOTIDE SEQUENCE [LARGE SCALE GENOMIC DNA]</scope>
    <source>
        <strain evidence="2">AP3_16</strain>
    </source>
</reference>
<evidence type="ECO:0000313" key="2">
    <source>
        <dbReference type="Proteomes" id="UP000238541"/>
    </source>
</evidence>
<sequence length="398" mass="41970">MGTQATDVNMLGAGQLDPEFGVSGQIRPDFLAGSVRAVVLSAEGSLTYATRQGEGFTVYRTDSDGIKDKAFGNDGNTGEWQFVSGKKASPSRLLLQEDRKILVIGDTREPDGIGRAALRRFHANGSPDLVFGSVVIPVAQHDYSQVALIDGCLQGDGKVLVAFSYFISESEGALLVRLHSNGELDTGFGNRGFVEIETAGDFIRLCSVVIQDGKIVVGGTTASGQLVLARYGLQGQVDSQFGVDGFAFLASTDGSLKMSQLIAQADGKLVCAGGIQESMGMAMRFTAEGHPDKEWNGGLPVFTNTGPETFWRSLAQQPDGKIVVVGYNRALHIIAGRLLPNGDYDTHFGGTGSGWVSFGPSGGLPWDVKVQSGARIIVGGEAFIEAGNRGPVVYGLQA</sequence>
<dbReference type="RefSeq" id="WP_104450919.1">
    <property type="nucleotide sequence ID" value="NZ_NIRS01000007.1"/>
</dbReference>
<accession>A0A2S6FF33</accession>
<evidence type="ECO:0008006" key="3">
    <source>
        <dbReference type="Google" id="ProtNLM"/>
    </source>
</evidence>
<dbReference type="SUPFAM" id="SSF101898">
    <property type="entry name" value="NHL repeat"/>
    <property type="match status" value="1"/>
</dbReference>
<gene>
    <name evidence="1" type="ORF">CD175_25060</name>
</gene>
<organism evidence="1 2">
    <name type="scientific">Pseudomonas laurylsulfatiphila</name>
    <dbReference type="NCBI Taxonomy" id="2011015"/>
    <lineage>
        <taxon>Bacteria</taxon>
        <taxon>Pseudomonadati</taxon>
        <taxon>Pseudomonadota</taxon>
        <taxon>Gammaproteobacteria</taxon>
        <taxon>Pseudomonadales</taxon>
        <taxon>Pseudomonadaceae</taxon>
        <taxon>Pseudomonas</taxon>
    </lineage>
</organism>
<keyword evidence="2" id="KW-1185">Reference proteome</keyword>
<dbReference type="Pfam" id="PF17164">
    <property type="entry name" value="DUF5122"/>
    <property type="match status" value="4"/>
</dbReference>
<proteinExistence type="predicted"/>
<dbReference type="EMBL" id="NIRS01000007">
    <property type="protein sequence ID" value="PPK36053.1"/>
    <property type="molecule type" value="Genomic_DNA"/>
</dbReference>
<comment type="caution">
    <text evidence="1">The sequence shown here is derived from an EMBL/GenBank/DDBJ whole genome shotgun (WGS) entry which is preliminary data.</text>
</comment>
<dbReference type="AlphaFoldDB" id="A0A2S6FF33"/>
<dbReference type="NCBIfam" id="TIGR02608">
    <property type="entry name" value="delta_60_rpt"/>
    <property type="match status" value="4"/>
</dbReference>